<dbReference type="Proteomes" id="UP000523007">
    <property type="component" value="Unassembled WGS sequence"/>
</dbReference>
<comment type="caution">
    <text evidence="3">The sequence shown here is derived from an EMBL/GenBank/DDBJ whole genome shotgun (WGS) entry which is preliminary data.</text>
</comment>
<feature type="transmembrane region" description="Helical" evidence="2">
    <location>
        <begin position="90"/>
        <end position="110"/>
    </location>
</feature>
<dbReference type="AlphaFoldDB" id="A0A7W7RFH9"/>
<keyword evidence="2" id="KW-1133">Transmembrane helix</keyword>
<evidence type="ECO:0000256" key="1">
    <source>
        <dbReference type="SAM" id="MobiDB-lite"/>
    </source>
</evidence>
<evidence type="ECO:0008006" key="5">
    <source>
        <dbReference type="Google" id="ProtNLM"/>
    </source>
</evidence>
<evidence type="ECO:0000313" key="3">
    <source>
        <dbReference type="EMBL" id="MBB4930985.1"/>
    </source>
</evidence>
<sequence>MVRRQLAVGAAVLGSVAALGIPLGLLWWLIAPRPEVTVVGASETVPLPVSEAMFASEGYFAIIALCAGVASGYGAYLVQYRLPVSRGTDFRMVCLLGLVAGAIAGSLLAWQVGVGLDSRGFAQALAAAEQGDRIEAGLRLRTLGILLVWPFAGVMQYGLFDAVSMWRSDLPHRFRGDAVESEDPQDDGGQESDSGQTVA</sequence>
<accession>A0A7W7RFH9</accession>
<evidence type="ECO:0000256" key="2">
    <source>
        <dbReference type="SAM" id="Phobius"/>
    </source>
</evidence>
<dbReference type="EMBL" id="JACHJT010000001">
    <property type="protein sequence ID" value="MBB4930985.1"/>
    <property type="molecule type" value="Genomic_DNA"/>
</dbReference>
<feature type="compositionally biased region" description="Acidic residues" evidence="1">
    <location>
        <begin position="179"/>
        <end position="190"/>
    </location>
</feature>
<name>A0A7W7RFH9_9ACTN</name>
<keyword evidence="2" id="KW-0472">Membrane</keyword>
<evidence type="ECO:0000313" key="4">
    <source>
        <dbReference type="Proteomes" id="UP000523007"/>
    </source>
</evidence>
<feature type="transmembrane region" description="Helical" evidence="2">
    <location>
        <begin position="143"/>
        <end position="166"/>
    </location>
</feature>
<dbReference type="RefSeq" id="WP_184576543.1">
    <property type="nucleotide sequence ID" value="NZ_JACHJT010000001.1"/>
</dbReference>
<feature type="transmembrane region" description="Helical" evidence="2">
    <location>
        <begin position="58"/>
        <end position="78"/>
    </location>
</feature>
<keyword evidence="4" id="KW-1185">Reference proteome</keyword>
<protein>
    <recommendedName>
        <fullName evidence="5">DUF2567 domain-containing protein</fullName>
    </recommendedName>
</protein>
<proteinExistence type="predicted"/>
<organism evidence="3 4">
    <name type="scientific">Lipingzhangella halophila</name>
    <dbReference type="NCBI Taxonomy" id="1783352"/>
    <lineage>
        <taxon>Bacteria</taxon>
        <taxon>Bacillati</taxon>
        <taxon>Actinomycetota</taxon>
        <taxon>Actinomycetes</taxon>
        <taxon>Streptosporangiales</taxon>
        <taxon>Nocardiopsidaceae</taxon>
        <taxon>Lipingzhangella</taxon>
    </lineage>
</organism>
<keyword evidence="2" id="KW-0812">Transmembrane</keyword>
<gene>
    <name evidence="3" type="ORF">F4561_001805</name>
</gene>
<feature type="region of interest" description="Disordered" evidence="1">
    <location>
        <begin position="177"/>
        <end position="199"/>
    </location>
</feature>
<feature type="transmembrane region" description="Helical" evidence="2">
    <location>
        <begin position="7"/>
        <end position="30"/>
    </location>
</feature>
<reference evidence="3 4" key="1">
    <citation type="submission" date="2020-08" db="EMBL/GenBank/DDBJ databases">
        <title>Sequencing the genomes of 1000 actinobacteria strains.</title>
        <authorList>
            <person name="Klenk H.-P."/>
        </authorList>
    </citation>
    <scope>NUCLEOTIDE SEQUENCE [LARGE SCALE GENOMIC DNA]</scope>
    <source>
        <strain evidence="3 4">DSM 102030</strain>
    </source>
</reference>